<dbReference type="InterPro" id="IPR050707">
    <property type="entry name" value="HTH_MetabolicPath_Reg"/>
</dbReference>
<dbReference type="SUPFAM" id="SSF55781">
    <property type="entry name" value="GAF domain-like"/>
    <property type="match status" value="1"/>
</dbReference>
<keyword evidence="1" id="KW-0805">Transcription regulation</keyword>
<dbReference type="SUPFAM" id="SSF46785">
    <property type="entry name" value="Winged helix' DNA-binding domain"/>
    <property type="match status" value="1"/>
</dbReference>
<evidence type="ECO:0000256" key="3">
    <source>
        <dbReference type="ARBA" id="ARBA00023163"/>
    </source>
</evidence>
<protein>
    <submittedName>
        <fullName evidence="6">IclR family acetate operon transcriptional repressor</fullName>
    </submittedName>
</protein>
<comment type="caution">
    <text evidence="6">The sequence shown here is derived from an EMBL/GenBank/DDBJ whole genome shotgun (WGS) entry which is preliminary data.</text>
</comment>
<evidence type="ECO:0000259" key="5">
    <source>
        <dbReference type="PROSITE" id="PS51078"/>
    </source>
</evidence>
<dbReference type="Pfam" id="PF09339">
    <property type="entry name" value="HTH_IclR"/>
    <property type="match status" value="1"/>
</dbReference>
<dbReference type="Gene3D" id="3.30.450.40">
    <property type="match status" value="1"/>
</dbReference>
<name>A0ABR6NGL0_9SPHN</name>
<dbReference type="PROSITE" id="PS51078">
    <property type="entry name" value="ICLR_ED"/>
    <property type="match status" value="1"/>
</dbReference>
<gene>
    <name evidence="6" type="ORF">HNP60_002385</name>
</gene>
<dbReference type="PANTHER" id="PTHR30136:SF24">
    <property type="entry name" value="HTH-TYPE TRANSCRIPTIONAL REPRESSOR ALLR"/>
    <property type="match status" value="1"/>
</dbReference>
<feature type="domain" description="HTH iclR-type" evidence="4">
    <location>
        <begin position="10"/>
        <end position="70"/>
    </location>
</feature>
<dbReference type="RefSeq" id="WP_184153902.1">
    <property type="nucleotide sequence ID" value="NZ_JACHKA010000001.1"/>
</dbReference>
<dbReference type="InterPro" id="IPR036390">
    <property type="entry name" value="WH_DNA-bd_sf"/>
</dbReference>
<dbReference type="Proteomes" id="UP001138540">
    <property type="component" value="Unassembled WGS sequence"/>
</dbReference>
<evidence type="ECO:0000313" key="7">
    <source>
        <dbReference type="Proteomes" id="UP001138540"/>
    </source>
</evidence>
<accession>A0ABR6NGL0</accession>
<dbReference type="EMBL" id="JACHKA010000001">
    <property type="protein sequence ID" value="MBB5986411.1"/>
    <property type="molecule type" value="Genomic_DNA"/>
</dbReference>
<dbReference type="SMART" id="SM00346">
    <property type="entry name" value="HTH_ICLR"/>
    <property type="match status" value="1"/>
</dbReference>
<sequence>MIQKVDSSSVKSATRTLDILEFVVGCGRAVSAAEIAAALAIPVSSLSYLLGTLVERGYLTRNGRLHLPGPALARLGAGERSATLAERVYPVVRSVSLQLNETASFFVRHGHEMEAITGEVAPQALRYTIEVGRPVPLHAFAAGKAILATFDETELNAYFAASRRDAFTAHTLTSEGDLRRELAAIARTGTARTIEEYTPGIIGIGRAVISGGQLLGAISVAIPAARTTPQLEERAIQMLQRAAEALGDR</sequence>
<dbReference type="InterPro" id="IPR005471">
    <property type="entry name" value="Tscrpt_reg_IclR_N"/>
</dbReference>
<reference evidence="6 7" key="1">
    <citation type="submission" date="2020-08" db="EMBL/GenBank/DDBJ databases">
        <title>Exploring microbial biodiversity for novel pathways involved in the catabolism of aromatic compounds derived from lignin.</title>
        <authorList>
            <person name="Elkins J."/>
        </authorList>
    </citation>
    <scope>NUCLEOTIDE SEQUENCE [LARGE SCALE GENOMIC DNA]</scope>
    <source>
        <strain evidence="6 7">B1D3A</strain>
    </source>
</reference>
<keyword evidence="3" id="KW-0804">Transcription</keyword>
<dbReference type="Gene3D" id="1.10.10.10">
    <property type="entry name" value="Winged helix-like DNA-binding domain superfamily/Winged helix DNA-binding domain"/>
    <property type="match status" value="1"/>
</dbReference>
<keyword evidence="7" id="KW-1185">Reference proteome</keyword>
<dbReference type="PANTHER" id="PTHR30136">
    <property type="entry name" value="HELIX-TURN-HELIX TRANSCRIPTIONAL REGULATOR, ICLR FAMILY"/>
    <property type="match status" value="1"/>
</dbReference>
<dbReference type="InterPro" id="IPR036388">
    <property type="entry name" value="WH-like_DNA-bd_sf"/>
</dbReference>
<dbReference type="Pfam" id="PF01614">
    <property type="entry name" value="IclR_C"/>
    <property type="match status" value="1"/>
</dbReference>
<evidence type="ECO:0000256" key="2">
    <source>
        <dbReference type="ARBA" id="ARBA00023125"/>
    </source>
</evidence>
<dbReference type="InterPro" id="IPR014757">
    <property type="entry name" value="Tscrpt_reg_IclR_C"/>
</dbReference>
<evidence type="ECO:0000259" key="4">
    <source>
        <dbReference type="PROSITE" id="PS51077"/>
    </source>
</evidence>
<feature type="domain" description="IclR-ED" evidence="5">
    <location>
        <begin position="71"/>
        <end position="249"/>
    </location>
</feature>
<dbReference type="InterPro" id="IPR029016">
    <property type="entry name" value="GAF-like_dom_sf"/>
</dbReference>
<organism evidence="6 7">
    <name type="scientific">Sphingobium lignivorans</name>
    <dbReference type="NCBI Taxonomy" id="2735886"/>
    <lineage>
        <taxon>Bacteria</taxon>
        <taxon>Pseudomonadati</taxon>
        <taxon>Pseudomonadota</taxon>
        <taxon>Alphaproteobacteria</taxon>
        <taxon>Sphingomonadales</taxon>
        <taxon>Sphingomonadaceae</taxon>
        <taxon>Sphingobium</taxon>
    </lineage>
</organism>
<evidence type="ECO:0000256" key="1">
    <source>
        <dbReference type="ARBA" id="ARBA00023015"/>
    </source>
</evidence>
<proteinExistence type="predicted"/>
<dbReference type="PROSITE" id="PS51077">
    <property type="entry name" value="HTH_ICLR"/>
    <property type="match status" value="1"/>
</dbReference>
<keyword evidence="2" id="KW-0238">DNA-binding</keyword>
<evidence type="ECO:0000313" key="6">
    <source>
        <dbReference type="EMBL" id="MBB5986411.1"/>
    </source>
</evidence>